<evidence type="ECO:0000313" key="3">
    <source>
        <dbReference type="Proteomes" id="UP001549164"/>
    </source>
</evidence>
<proteinExistence type="predicted"/>
<accession>A0ABV2I7D7</accession>
<protein>
    <recommendedName>
        <fullName evidence="4">Glutamine amidotransferase domain-containing protein</fullName>
    </recommendedName>
</protein>
<keyword evidence="3" id="KW-1185">Reference proteome</keyword>
<gene>
    <name evidence="2" type="ORF">ABID12_000717</name>
</gene>
<dbReference type="SUPFAM" id="SSF52317">
    <property type="entry name" value="Class I glutamine amidotransferase-like"/>
    <property type="match status" value="1"/>
</dbReference>
<comment type="caution">
    <text evidence="2">The sequence shown here is derived from an EMBL/GenBank/DDBJ whole genome shotgun (WGS) entry which is preliminary data.</text>
</comment>
<keyword evidence="1" id="KW-0812">Transmembrane</keyword>
<evidence type="ECO:0000256" key="1">
    <source>
        <dbReference type="SAM" id="Phobius"/>
    </source>
</evidence>
<reference evidence="2 3" key="1">
    <citation type="submission" date="2024-06" db="EMBL/GenBank/DDBJ databases">
        <title>Genomic Encyclopedia of Type Strains, Phase IV (KMG-IV): sequencing the most valuable type-strain genomes for metagenomic binning, comparative biology and taxonomic classification.</title>
        <authorList>
            <person name="Goeker M."/>
        </authorList>
    </citation>
    <scope>NUCLEOTIDE SEQUENCE [LARGE SCALE GENOMIC DNA]</scope>
    <source>
        <strain evidence="2 3">DSM 28102</strain>
    </source>
</reference>
<dbReference type="PANTHER" id="PTHR37947">
    <property type="entry name" value="BLL2462 PROTEIN"/>
    <property type="match status" value="1"/>
</dbReference>
<keyword evidence="1" id="KW-1133">Transmembrane helix</keyword>
<evidence type="ECO:0000313" key="2">
    <source>
        <dbReference type="EMBL" id="MET3598790.1"/>
    </source>
</evidence>
<dbReference type="Gene3D" id="3.40.50.880">
    <property type="match status" value="1"/>
</dbReference>
<evidence type="ECO:0008006" key="4">
    <source>
        <dbReference type="Google" id="ProtNLM"/>
    </source>
</evidence>
<sequence length="694" mass="74430">MDLTFAPLLPLTAIYAALAAVIALMVLGYLTRMRATTLRAAAGFLLVAAIANPTISREERSPLTTIVPIVVDRSQSQLTQDRTGQTEAALETLEARLAEDPMLEPRIVDVTTADENGRAETLAFRALADAVRDVPPSRMGAAFFITDGQIHDIPDNAAALPADIPVNALVTGTAQEYDRRIEIDEAPRFGLVGESLPVEFTVVDDGPVDAAEGGAGPAMVTARLNGAVVAEMQVTPNVSTRYVFDIENGGENILELSVDPVAGELTEVNNRAVQIVEGIRENLRVLLVSGSPHSGERTWRNLLKSDPSVDLVHFTILRPPEKQDGTPINELSLIAFPTRELFIDKIDDFDLIIFDRYQNRGVLPLLYYDNIAQYVLNGGALLVAAGPEIAGPESIATTPLSVVLPAIPTGDLSEGGFYPEISSTGEMHPVTRDLPGGAEDPPAWGRWFRSIPVGNARGETVLTADGAPLLVLSREGQGRIAEFLSDQGWLWARGFEGGGPYVPLYRRIAHWLMQEPALEEEALTATSDGETLEITRQTMGDAPREATVSTPSGQALTVTLEEQEPGLFRGTAPVSEMGLFSIQNGDLQRLINIGDPDAPEFKAMISTTESLAPLAGESFGLVQRIADGMPLVRVTSGPLRPGNDSFMPIVATSDTRLESIRSLPLFNGLLGLAALLALISATWWREGKSGALGD</sequence>
<dbReference type="RefSeq" id="WP_354433133.1">
    <property type="nucleotide sequence ID" value="NZ_JBEPLY010000002.1"/>
</dbReference>
<keyword evidence="1" id="KW-0472">Membrane</keyword>
<feature type="transmembrane region" description="Helical" evidence="1">
    <location>
        <begin position="12"/>
        <end position="30"/>
    </location>
</feature>
<dbReference type="InterPro" id="IPR029062">
    <property type="entry name" value="Class_I_gatase-like"/>
</dbReference>
<dbReference type="Proteomes" id="UP001549164">
    <property type="component" value="Unassembled WGS sequence"/>
</dbReference>
<name>A0ABV2I7D7_9HYPH</name>
<dbReference type="PANTHER" id="PTHR37947:SF1">
    <property type="entry name" value="BLL2462 PROTEIN"/>
    <property type="match status" value="1"/>
</dbReference>
<organism evidence="2 3">
    <name type="scientific">Martelella mangrovi</name>
    <dbReference type="NCBI Taxonomy" id="1397477"/>
    <lineage>
        <taxon>Bacteria</taxon>
        <taxon>Pseudomonadati</taxon>
        <taxon>Pseudomonadota</taxon>
        <taxon>Alphaproteobacteria</taxon>
        <taxon>Hyphomicrobiales</taxon>
        <taxon>Aurantimonadaceae</taxon>
        <taxon>Martelella</taxon>
    </lineage>
</organism>
<dbReference type="EMBL" id="JBEPLY010000002">
    <property type="protein sequence ID" value="MET3598790.1"/>
    <property type="molecule type" value="Genomic_DNA"/>
</dbReference>